<reference evidence="5 6" key="1">
    <citation type="submission" date="2018-01" db="EMBL/GenBank/DDBJ databases">
        <title>Halomonas endophytica sp. nov., isolated from storage liquid in the stems of Populus euphratica.</title>
        <authorList>
            <person name="Chen C."/>
        </authorList>
    </citation>
    <scope>NUCLEOTIDE SEQUENCE [LARGE SCALE GENOMIC DNA]</scope>
    <source>
        <strain evidence="5 6">BZ-SZ-XJ27</strain>
    </source>
</reference>
<evidence type="ECO:0000256" key="2">
    <source>
        <dbReference type="ARBA" id="ARBA00022598"/>
    </source>
</evidence>
<dbReference type="InterPro" id="IPR000873">
    <property type="entry name" value="AMP-dep_synth/lig_dom"/>
</dbReference>
<feature type="domain" description="AMP-binding enzyme C-terminal" evidence="4">
    <location>
        <begin position="424"/>
        <end position="495"/>
    </location>
</feature>
<dbReference type="GO" id="GO:0031956">
    <property type="term" value="F:medium-chain fatty acid-CoA ligase activity"/>
    <property type="evidence" value="ECO:0007669"/>
    <property type="project" value="TreeGrafter"/>
</dbReference>
<dbReference type="InterPro" id="IPR020845">
    <property type="entry name" value="AMP-binding_CS"/>
</dbReference>
<organism evidence="5 6">
    <name type="scientific">Halomonas urumqiensis</name>
    <dbReference type="NCBI Taxonomy" id="1684789"/>
    <lineage>
        <taxon>Bacteria</taxon>
        <taxon>Pseudomonadati</taxon>
        <taxon>Pseudomonadota</taxon>
        <taxon>Gammaproteobacteria</taxon>
        <taxon>Oceanospirillales</taxon>
        <taxon>Halomonadaceae</taxon>
        <taxon>Halomonas</taxon>
    </lineage>
</organism>
<dbReference type="Gene3D" id="2.30.38.10">
    <property type="entry name" value="Luciferase, Domain 3"/>
    <property type="match status" value="1"/>
</dbReference>
<dbReference type="FunFam" id="3.30.300.30:FF:000008">
    <property type="entry name" value="2,3-dihydroxybenzoate-AMP ligase"/>
    <property type="match status" value="1"/>
</dbReference>
<feature type="domain" description="AMP-dependent synthetase/ligase" evidence="3">
    <location>
        <begin position="15"/>
        <end position="373"/>
    </location>
</feature>
<evidence type="ECO:0000259" key="3">
    <source>
        <dbReference type="Pfam" id="PF00501"/>
    </source>
</evidence>
<dbReference type="Pfam" id="PF13193">
    <property type="entry name" value="AMP-binding_C"/>
    <property type="match status" value="1"/>
</dbReference>
<keyword evidence="2" id="KW-0436">Ligase</keyword>
<dbReference type="Proteomes" id="UP000235547">
    <property type="component" value="Unassembled WGS sequence"/>
</dbReference>
<evidence type="ECO:0000313" key="6">
    <source>
        <dbReference type="Proteomes" id="UP000235547"/>
    </source>
</evidence>
<dbReference type="Gene3D" id="3.30.300.30">
    <property type="match status" value="1"/>
</dbReference>
<name>A0A2N7UI06_9GAMM</name>
<dbReference type="GO" id="GO:0006631">
    <property type="term" value="P:fatty acid metabolic process"/>
    <property type="evidence" value="ECO:0007669"/>
    <property type="project" value="TreeGrafter"/>
</dbReference>
<dbReference type="SUPFAM" id="SSF56801">
    <property type="entry name" value="Acetyl-CoA synthetase-like"/>
    <property type="match status" value="1"/>
</dbReference>
<accession>A0A2N7UI06</accession>
<dbReference type="OrthoDB" id="9803968at2"/>
<sequence length="518" mass="55541">MKPSTLDQLFDFAERADSGRPAFLDLSGRSVSAPEFSRATRRTAAGLRSLEVRQGAGVAILGLNSIETFQTLCASGLAGLVAVPLNLRWSPDELVYAIEDAGCEVLAVEAPFLALAEAIRAKTDVVEEVILMGPGEAPEGVRPLAEVSGEPLALALDRDPDKDVLILYTGGTTGKSKGVIHTHATLMAAVEISVQAAFPTAGKSCLCAFPFFHIAGVIPAFARLPQRSTYVLVPRFQPDLIIEAVKRFGVEELGFAPTMIQMLMADEAFDPEDFAGVKRILYGASPMAKGVMAQLQTKLPWVGLTQGYGMTEAGICAFLDPQFHVGDLARTDAAGQPGAPSVRIQIEDEAGREVPRGEIGEIVIYSPGVMSRYQNNPQATAQAIRNGGLRSGDLGYVDEMGVLYLKDRIKDMIITGGENVYSVEVESVVSTHPDVAQVAVIGVPDDKWGEAVHAVIVPAVGKALSLEDIQAHAKERIAGYKCPRSISVVEELPLSPMNKVLKHELRARYLKMLEAEPK</sequence>
<dbReference type="PANTHER" id="PTHR43201">
    <property type="entry name" value="ACYL-COA SYNTHETASE"/>
    <property type="match status" value="1"/>
</dbReference>
<evidence type="ECO:0000313" key="5">
    <source>
        <dbReference type="EMBL" id="PMR80086.1"/>
    </source>
</evidence>
<dbReference type="Gene3D" id="3.40.50.980">
    <property type="match status" value="2"/>
</dbReference>
<dbReference type="RefSeq" id="WP_102588146.1">
    <property type="nucleotide sequence ID" value="NZ_BNAE01000008.1"/>
</dbReference>
<proteinExistence type="inferred from homology"/>
<evidence type="ECO:0000256" key="1">
    <source>
        <dbReference type="ARBA" id="ARBA00006432"/>
    </source>
</evidence>
<dbReference type="PROSITE" id="PS00455">
    <property type="entry name" value="AMP_BINDING"/>
    <property type="match status" value="1"/>
</dbReference>
<dbReference type="EMBL" id="PNRG01000021">
    <property type="protein sequence ID" value="PMR80086.1"/>
    <property type="molecule type" value="Genomic_DNA"/>
</dbReference>
<dbReference type="InterPro" id="IPR025110">
    <property type="entry name" value="AMP-bd_C"/>
</dbReference>
<dbReference type="InterPro" id="IPR045851">
    <property type="entry name" value="AMP-bd_C_sf"/>
</dbReference>
<protein>
    <submittedName>
        <fullName evidence="5">Feruloyl-CoA synthetase</fullName>
    </submittedName>
</protein>
<comment type="similarity">
    <text evidence="1">Belongs to the ATP-dependent AMP-binding enzyme family.</text>
</comment>
<dbReference type="AlphaFoldDB" id="A0A2N7UI06"/>
<evidence type="ECO:0000259" key="4">
    <source>
        <dbReference type="Pfam" id="PF13193"/>
    </source>
</evidence>
<dbReference type="Pfam" id="PF00501">
    <property type="entry name" value="AMP-binding"/>
    <property type="match status" value="1"/>
</dbReference>
<comment type="caution">
    <text evidence="5">The sequence shown here is derived from an EMBL/GenBank/DDBJ whole genome shotgun (WGS) entry which is preliminary data.</text>
</comment>
<keyword evidence="6" id="KW-1185">Reference proteome</keyword>
<dbReference type="PANTHER" id="PTHR43201:SF5">
    <property type="entry name" value="MEDIUM-CHAIN ACYL-COA LIGASE ACSF2, MITOCHONDRIAL"/>
    <property type="match status" value="1"/>
</dbReference>
<gene>
    <name evidence="5" type="ORF">C1H70_09715</name>
</gene>